<dbReference type="InterPro" id="IPR017441">
    <property type="entry name" value="Protein_kinase_ATP_BS"/>
</dbReference>
<evidence type="ECO:0000256" key="4">
    <source>
        <dbReference type="PROSITE-ProRule" id="PRU10141"/>
    </source>
</evidence>
<dbReference type="InterPro" id="IPR000719">
    <property type="entry name" value="Prot_kinase_dom"/>
</dbReference>
<dbReference type="GO" id="GO:0005524">
    <property type="term" value="F:ATP binding"/>
    <property type="evidence" value="ECO:0007669"/>
    <property type="project" value="UniProtKB-UniRule"/>
</dbReference>
<accession>A0A4Y9YLI0</accession>
<dbReference type="Gene3D" id="1.10.510.10">
    <property type="entry name" value="Transferase(Phosphotransferase) domain 1"/>
    <property type="match status" value="2"/>
</dbReference>
<dbReference type="SUPFAM" id="SSF56112">
    <property type="entry name" value="Protein kinase-like (PK-like)"/>
    <property type="match status" value="1"/>
</dbReference>
<feature type="domain" description="Protein kinase" evidence="6">
    <location>
        <begin position="541"/>
        <end position="796"/>
    </location>
</feature>
<proteinExistence type="inferred from homology"/>
<dbReference type="Pfam" id="PF00069">
    <property type="entry name" value="Pkinase"/>
    <property type="match status" value="1"/>
</dbReference>
<comment type="caution">
    <text evidence="7">The sequence shown here is derived from an EMBL/GenBank/DDBJ whole genome shotgun (WGS) entry which is preliminary data.</text>
</comment>
<dbReference type="InterPro" id="IPR011009">
    <property type="entry name" value="Kinase-like_dom_sf"/>
</dbReference>
<dbReference type="Proteomes" id="UP000298327">
    <property type="component" value="Unassembled WGS sequence"/>
</dbReference>
<evidence type="ECO:0000256" key="5">
    <source>
        <dbReference type="SAM" id="MobiDB-lite"/>
    </source>
</evidence>
<keyword evidence="8" id="KW-1185">Reference proteome</keyword>
<dbReference type="PROSITE" id="PS00107">
    <property type="entry name" value="PROTEIN_KINASE_ATP"/>
    <property type="match status" value="1"/>
</dbReference>
<organism evidence="7 8">
    <name type="scientific">Dentipellis fragilis</name>
    <dbReference type="NCBI Taxonomy" id="205917"/>
    <lineage>
        <taxon>Eukaryota</taxon>
        <taxon>Fungi</taxon>
        <taxon>Dikarya</taxon>
        <taxon>Basidiomycota</taxon>
        <taxon>Agaricomycotina</taxon>
        <taxon>Agaricomycetes</taxon>
        <taxon>Russulales</taxon>
        <taxon>Hericiaceae</taxon>
        <taxon>Dentipellis</taxon>
    </lineage>
</organism>
<sequence>MALITISGYPSSGKTKRASQIREYLETRLKDPEYAGPALTVRVLSDDILNIDRSAYNDSRSEKPARGSLFTAMQRQMGHDTILIVDAMNYIKGFRYQMYCAARELKLRVCTVYVVAPPDQCKLWNAERTDGKAYAPETLDNLIVRFEEPSSMVRWDSPLITILWEDEPPLEQIWKAVTEGNVKPPKRRHPSCTSALRVSSVSATHSPPPLQVPKAPTDALHTLEHTTAALVSAIVAEQSASGGLGAGGPVLLSIPGTGTTTRMRLPARNLTLSELQRLKRQFVTVHKKAITLGTVEKGAVDWSEESVAGKFVVYLEDNLKPQTVTSLACGMACSRRMSPEFFLPWYSKMATFKAKFITAFKNIFDRNFALTVAVRQCQPPAPLEPPSPTNSSAAHSASASSCTLSSVHSPLRDFSVRIPILSSIPFDARFKMLMINGQDSPETETQQRHCDQLFDALHNPSVLDVRRTADSGAEPGPSCSQLTRMPKALAACHDKPDSCADADVNAGDITVASSIDCDAPLNLAPTPYTLGLGLSLSLRAFKPIAVIGEGASGRVYLANYGASNTSTSSPTSFALKVVRKRLHTSARVVQEQQVLRRIAESGGGASKSPSPSPFLLMLEASAHDERNFYFVTKHHMRDLQFELTRCGKLTRRRATFYAAELVLALEALHALRIIHRDIKPSNILLDSTGHLVLADFGMAKLFPLSSASPTPRLDRSPVVRPRGRNGAARAPAPAVSRRSRRPYGRAFPFGPMSEHSALSFAPGEVDEHAERFLGKLLDIDPSARPDLQRIKSHPFFASIDWDDMSHRSLPAPFVPHEPTFRLQKNLRIPFGSPYPDAASDPRPDFSFVSAQFATFVRSGPAENPNSSSRFLGLRNIFSGLFRMFRKGTSMSSAGDLSSEGTEAASTASANWKTETTAGAAAGPWSRFRAWLR</sequence>
<dbReference type="Gene3D" id="3.40.50.300">
    <property type="entry name" value="P-loop containing nucleotide triphosphate hydrolases"/>
    <property type="match status" value="1"/>
</dbReference>
<dbReference type="GO" id="GO:0004672">
    <property type="term" value="F:protein kinase activity"/>
    <property type="evidence" value="ECO:0007669"/>
    <property type="project" value="InterPro"/>
</dbReference>
<protein>
    <recommendedName>
        <fullName evidence="6">Protein kinase domain-containing protein</fullName>
    </recommendedName>
</protein>
<evidence type="ECO:0000313" key="8">
    <source>
        <dbReference type="Proteomes" id="UP000298327"/>
    </source>
</evidence>
<dbReference type="STRING" id="205917.A0A4Y9YLI0"/>
<evidence type="ECO:0000256" key="3">
    <source>
        <dbReference type="ARBA" id="ARBA00025768"/>
    </source>
</evidence>
<dbReference type="SMART" id="SM00220">
    <property type="entry name" value="S_TKc"/>
    <property type="match status" value="1"/>
</dbReference>
<dbReference type="SUPFAM" id="SSF52540">
    <property type="entry name" value="P-loop containing nucleoside triphosphate hydrolases"/>
    <property type="match status" value="1"/>
</dbReference>
<comment type="similarity">
    <text evidence="3">Belongs to the KTI12 family.</text>
</comment>
<dbReference type="AlphaFoldDB" id="A0A4Y9YLI0"/>
<evidence type="ECO:0000313" key="7">
    <source>
        <dbReference type="EMBL" id="TFY62553.1"/>
    </source>
</evidence>
<feature type="region of interest" description="Disordered" evidence="5">
    <location>
        <begin position="709"/>
        <end position="737"/>
    </location>
</feature>
<feature type="compositionally biased region" description="Low complexity" evidence="5">
    <location>
        <begin position="724"/>
        <end position="736"/>
    </location>
</feature>
<dbReference type="InterPro" id="IPR008271">
    <property type="entry name" value="Ser/Thr_kinase_AS"/>
</dbReference>
<dbReference type="Gene3D" id="3.30.200.20">
    <property type="entry name" value="Phosphorylase Kinase, domain 1"/>
    <property type="match status" value="1"/>
</dbReference>
<dbReference type="Pfam" id="PF08433">
    <property type="entry name" value="KTI12"/>
    <property type="match status" value="1"/>
</dbReference>
<feature type="binding site" evidence="4">
    <location>
        <position position="580"/>
    </location>
    <ligand>
        <name>ATP</name>
        <dbReference type="ChEBI" id="CHEBI:30616"/>
    </ligand>
</feature>
<dbReference type="PROSITE" id="PS50011">
    <property type="entry name" value="PROTEIN_KINASE_DOM"/>
    <property type="match status" value="1"/>
</dbReference>
<keyword evidence="2 4" id="KW-0067">ATP-binding</keyword>
<evidence type="ECO:0000256" key="1">
    <source>
        <dbReference type="ARBA" id="ARBA00022741"/>
    </source>
</evidence>
<dbReference type="PANTHER" id="PTHR12435">
    <property type="match status" value="1"/>
</dbReference>
<keyword evidence="1 4" id="KW-0547">Nucleotide-binding</keyword>
<dbReference type="PROSITE" id="PS00108">
    <property type="entry name" value="PROTEIN_KINASE_ST"/>
    <property type="match status" value="1"/>
</dbReference>
<dbReference type="EMBL" id="SEOQ01000457">
    <property type="protein sequence ID" value="TFY62553.1"/>
    <property type="molecule type" value="Genomic_DNA"/>
</dbReference>
<dbReference type="OrthoDB" id="9972657at2759"/>
<name>A0A4Y9YLI0_9AGAM</name>
<evidence type="ECO:0000256" key="2">
    <source>
        <dbReference type="ARBA" id="ARBA00022840"/>
    </source>
</evidence>
<gene>
    <name evidence="7" type="ORF">EVG20_g6662</name>
</gene>
<dbReference type="InterPro" id="IPR013641">
    <property type="entry name" value="KTI12/PSTK"/>
</dbReference>
<dbReference type="InterPro" id="IPR027417">
    <property type="entry name" value="P-loop_NTPase"/>
</dbReference>
<reference evidence="7 8" key="1">
    <citation type="submission" date="2019-02" db="EMBL/GenBank/DDBJ databases">
        <title>Genome sequencing of the rare red list fungi Dentipellis fragilis.</title>
        <authorList>
            <person name="Buettner E."/>
            <person name="Kellner H."/>
        </authorList>
    </citation>
    <scope>NUCLEOTIDE SEQUENCE [LARGE SCALE GENOMIC DNA]</scope>
    <source>
        <strain evidence="7 8">DSM 105465</strain>
    </source>
</reference>
<evidence type="ECO:0000259" key="6">
    <source>
        <dbReference type="PROSITE" id="PS50011"/>
    </source>
</evidence>